<evidence type="ECO:0000256" key="3">
    <source>
        <dbReference type="ARBA" id="ARBA00022833"/>
    </source>
</evidence>
<dbReference type="OrthoDB" id="74807at2759"/>
<dbReference type="InterPro" id="IPR007529">
    <property type="entry name" value="Znf_HIT"/>
</dbReference>
<dbReference type="EMBL" id="LN736365">
    <property type="protein sequence ID" value="CEP62871.1"/>
    <property type="molecule type" value="Genomic_DNA"/>
</dbReference>
<feature type="region of interest" description="Disordered" evidence="5">
    <location>
        <begin position="125"/>
        <end position="146"/>
    </location>
</feature>
<dbReference type="AlphaFoldDB" id="A0A0C7MYM0"/>
<protein>
    <submittedName>
        <fullName evidence="7">LALA0S06e05776g1_1</fullName>
    </submittedName>
</protein>
<dbReference type="PROSITE" id="PS51083">
    <property type="entry name" value="ZF_HIT"/>
    <property type="match status" value="1"/>
</dbReference>
<name>A0A0C7MYM0_9SACH</name>
<evidence type="ECO:0000256" key="4">
    <source>
        <dbReference type="PROSITE-ProRule" id="PRU00453"/>
    </source>
</evidence>
<evidence type="ECO:0000259" key="6">
    <source>
        <dbReference type="PROSITE" id="PS51083"/>
    </source>
</evidence>
<evidence type="ECO:0000313" key="7">
    <source>
        <dbReference type="EMBL" id="CEP62871.1"/>
    </source>
</evidence>
<evidence type="ECO:0000313" key="8">
    <source>
        <dbReference type="Proteomes" id="UP000054304"/>
    </source>
</evidence>
<dbReference type="HOGENOM" id="CLU_099156_0_0_1"/>
<gene>
    <name evidence="7" type="ORF">LALA0_S06e05776g</name>
</gene>
<accession>A0A0C7MYM0</accession>
<keyword evidence="8" id="KW-1185">Reference proteome</keyword>
<keyword evidence="2 4" id="KW-0863">Zinc-finger</keyword>
<dbReference type="GO" id="GO:0031491">
    <property type="term" value="F:nucleosome binding"/>
    <property type="evidence" value="ECO:0007669"/>
    <property type="project" value="EnsemblFungi"/>
</dbReference>
<dbReference type="PANTHER" id="PTHR13093">
    <property type="entry name" value="ZINC FINGER HIT DOMAIN CONTAINING PROTEIN 1"/>
    <property type="match status" value="1"/>
</dbReference>
<dbReference type="GO" id="GO:0000812">
    <property type="term" value="C:Swr1 complex"/>
    <property type="evidence" value="ECO:0007669"/>
    <property type="project" value="EnsemblFungi"/>
</dbReference>
<keyword evidence="3" id="KW-0862">Zinc</keyword>
<organism evidence="7 8">
    <name type="scientific">Lachancea lanzarotensis</name>
    <dbReference type="NCBI Taxonomy" id="1245769"/>
    <lineage>
        <taxon>Eukaryota</taxon>
        <taxon>Fungi</taxon>
        <taxon>Dikarya</taxon>
        <taxon>Ascomycota</taxon>
        <taxon>Saccharomycotina</taxon>
        <taxon>Saccharomycetes</taxon>
        <taxon>Saccharomycetales</taxon>
        <taxon>Saccharomycetaceae</taxon>
        <taxon>Lachancea</taxon>
    </lineage>
</organism>
<dbReference type="RefSeq" id="XP_022629093.1">
    <property type="nucleotide sequence ID" value="XM_022771939.1"/>
</dbReference>
<feature type="domain" description="HIT-type" evidence="6">
    <location>
        <begin position="223"/>
        <end position="256"/>
    </location>
</feature>
<evidence type="ECO:0000256" key="5">
    <source>
        <dbReference type="SAM" id="MobiDB-lite"/>
    </source>
</evidence>
<dbReference type="GeneID" id="34686354"/>
<evidence type="ECO:0000256" key="2">
    <source>
        <dbReference type="ARBA" id="ARBA00022771"/>
    </source>
</evidence>
<dbReference type="GO" id="GO:0008270">
    <property type="term" value="F:zinc ion binding"/>
    <property type="evidence" value="ECO:0007669"/>
    <property type="project" value="UniProtKB-UniRule"/>
</dbReference>
<dbReference type="CDD" id="cd21437">
    <property type="entry name" value="zf-HIT_ZNHIT1_like"/>
    <property type="match status" value="1"/>
</dbReference>
<keyword evidence="1" id="KW-0479">Metal-binding</keyword>
<dbReference type="Proteomes" id="UP000054304">
    <property type="component" value="Unassembled WGS sequence"/>
</dbReference>
<dbReference type="STRING" id="1245769.A0A0C7MYM0"/>
<dbReference type="InterPro" id="IPR039723">
    <property type="entry name" value="Vps71/ZNHIT1"/>
</dbReference>
<reference evidence="7 8" key="1">
    <citation type="submission" date="2014-12" db="EMBL/GenBank/DDBJ databases">
        <authorList>
            <person name="Neuveglise Cecile"/>
        </authorList>
    </citation>
    <scope>NUCLEOTIDE SEQUENCE [LARGE SCALE GENOMIC DNA]</scope>
    <source>
        <strain evidence="7 8">CBS 12615</strain>
    </source>
</reference>
<sequence>MPFVEEINLKSHDPNVYFTSVNAAGPSGRNRITKTTTASGVRNNKRVNYSLSDLEAKIYAQKNGKDTESLSSNFITTTNSALERYTPQELLKSRRRLMELDTENVQDIRDVPFVMSSITGISKDRIDSSNGADSGGGSSSNVNRSSRNKFELPKNLELLYKSTKPPVVKKKNTNRVVALKKTLASRRPLTSYVDALDQVNRSIIFHNVYNKKFFKVLPVITTCSICGGYNSISSCVNCGNKICSLRCFNLHNDTRCTS</sequence>
<dbReference type="GO" id="GO:0006338">
    <property type="term" value="P:chromatin remodeling"/>
    <property type="evidence" value="ECO:0007669"/>
    <property type="project" value="EnsemblFungi"/>
</dbReference>
<evidence type="ECO:0000256" key="1">
    <source>
        <dbReference type="ARBA" id="ARBA00022723"/>
    </source>
</evidence>
<proteinExistence type="predicted"/>